<keyword evidence="3 8" id="KW-0436">Ligase</keyword>
<dbReference type="AlphaFoldDB" id="A0A0G2ZA42"/>
<comment type="similarity">
    <text evidence="2 8">Belongs to the pantothenate synthetase family.</text>
</comment>
<dbReference type="Gene3D" id="3.30.1300.10">
    <property type="entry name" value="Pantoate-beta-alanine ligase, C-terminal domain"/>
    <property type="match status" value="1"/>
</dbReference>
<dbReference type="CDD" id="cd00560">
    <property type="entry name" value="PanC"/>
    <property type="match status" value="1"/>
</dbReference>
<organism evidence="9 10">
    <name type="scientific">Kosmotoga pacifica</name>
    <dbReference type="NCBI Taxonomy" id="1330330"/>
    <lineage>
        <taxon>Bacteria</taxon>
        <taxon>Thermotogati</taxon>
        <taxon>Thermotogota</taxon>
        <taxon>Thermotogae</taxon>
        <taxon>Kosmotogales</taxon>
        <taxon>Kosmotogaceae</taxon>
        <taxon>Kosmotoga</taxon>
    </lineage>
</organism>
<proteinExistence type="inferred from homology"/>
<comment type="subunit">
    <text evidence="8">Homodimer.</text>
</comment>
<feature type="active site" description="Proton donor" evidence="8">
    <location>
        <position position="37"/>
    </location>
</feature>
<dbReference type="NCBIfam" id="TIGR00018">
    <property type="entry name" value="panC"/>
    <property type="match status" value="1"/>
</dbReference>
<dbReference type="UniPathway" id="UPA00028">
    <property type="reaction ID" value="UER00005"/>
</dbReference>
<dbReference type="PANTHER" id="PTHR21299">
    <property type="entry name" value="CYTIDYLATE KINASE/PANTOATE-BETA-ALANINE LIGASE"/>
    <property type="match status" value="1"/>
</dbReference>
<dbReference type="EMBL" id="CP011232">
    <property type="protein sequence ID" value="AKI96941.1"/>
    <property type="molecule type" value="Genomic_DNA"/>
</dbReference>
<feature type="binding site" evidence="8">
    <location>
        <position position="61"/>
    </location>
    <ligand>
        <name>(R)-pantoate</name>
        <dbReference type="ChEBI" id="CHEBI:15980"/>
    </ligand>
</feature>
<gene>
    <name evidence="8" type="primary">panC</name>
    <name evidence="9" type="ORF">IX53_02890</name>
</gene>
<keyword evidence="6 8" id="KW-0067">ATP-binding</keyword>
<evidence type="ECO:0000256" key="1">
    <source>
        <dbReference type="ARBA" id="ARBA00004990"/>
    </source>
</evidence>
<dbReference type="GO" id="GO:0015940">
    <property type="term" value="P:pantothenate biosynthetic process"/>
    <property type="evidence" value="ECO:0007669"/>
    <property type="project" value="UniProtKB-UniRule"/>
</dbReference>
<keyword evidence="8" id="KW-0963">Cytoplasm</keyword>
<feature type="binding site" evidence="8">
    <location>
        <begin position="30"/>
        <end position="37"/>
    </location>
    <ligand>
        <name>ATP</name>
        <dbReference type="ChEBI" id="CHEBI:30616"/>
    </ligand>
</feature>
<evidence type="ECO:0000256" key="5">
    <source>
        <dbReference type="ARBA" id="ARBA00022741"/>
    </source>
</evidence>
<evidence type="ECO:0000313" key="9">
    <source>
        <dbReference type="EMBL" id="AKI96941.1"/>
    </source>
</evidence>
<dbReference type="InterPro" id="IPR003721">
    <property type="entry name" value="Pantoate_ligase"/>
</dbReference>
<evidence type="ECO:0000313" key="10">
    <source>
        <dbReference type="Proteomes" id="UP000035159"/>
    </source>
</evidence>
<feature type="binding site" evidence="8">
    <location>
        <position position="176"/>
    </location>
    <ligand>
        <name>ATP</name>
        <dbReference type="ChEBI" id="CHEBI:30616"/>
    </ligand>
</feature>
<evidence type="ECO:0000256" key="8">
    <source>
        <dbReference type="HAMAP-Rule" id="MF_00158"/>
    </source>
</evidence>
<keyword evidence="10" id="KW-1185">Reference proteome</keyword>
<dbReference type="GO" id="GO:0005829">
    <property type="term" value="C:cytosol"/>
    <property type="evidence" value="ECO:0007669"/>
    <property type="project" value="TreeGrafter"/>
</dbReference>
<dbReference type="HAMAP" id="MF_00158">
    <property type="entry name" value="PanC"/>
    <property type="match status" value="1"/>
</dbReference>
<dbReference type="GO" id="GO:0005524">
    <property type="term" value="F:ATP binding"/>
    <property type="evidence" value="ECO:0007669"/>
    <property type="project" value="UniProtKB-KW"/>
</dbReference>
<comment type="pathway">
    <text evidence="1 8">Cofactor biosynthesis; (R)-pantothenate biosynthesis; (R)-pantothenate from (R)-pantoate and beta-alanine: step 1/1.</text>
</comment>
<dbReference type="PATRIC" id="fig|1330330.3.peg.581"/>
<dbReference type="InterPro" id="IPR042176">
    <property type="entry name" value="Pantoate_ligase_C"/>
</dbReference>
<dbReference type="FunFam" id="3.30.1300.10:FF:000001">
    <property type="entry name" value="Pantothenate synthetase"/>
    <property type="match status" value="1"/>
</dbReference>
<dbReference type="RefSeq" id="WP_047754076.1">
    <property type="nucleotide sequence ID" value="NZ_CAJUHA010000019.1"/>
</dbReference>
<protein>
    <recommendedName>
        <fullName evidence="8">Pantothenate synthetase</fullName>
        <shortName evidence="8">PS</shortName>
        <ecNumber evidence="8">6.3.2.1</ecNumber>
    </recommendedName>
    <alternativeName>
        <fullName evidence="8">Pantoate--beta-alanine ligase</fullName>
    </alternativeName>
    <alternativeName>
        <fullName evidence="8">Pantoate-activating enzyme</fullName>
    </alternativeName>
</protein>
<dbReference type="InterPro" id="IPR014729">
    <property type="entry name" value="Rossmann-like_a/b/a_fold"/>
</dbReference>
<evidence type="ECO:0000256" key="4">
    <source>
        <dbReference type="ARBA" id="ARBA00022655"/>
    </source>
</evidence>
<dbReference type="OrthoDB" id="9773087at2"/>
<comment type="catalytic activity">
    <reaction evidence="7 8">
        <text>(R)-pantoate + beta-alanine + ATP = (R)-pantothenate + AMP + diphosphate + H(+)</text>
        <dbReference type="Rhea" id="RHEA:10912"/>
        <dbReference type="ChEBI" id="CHEBI:15378"/>
        <dbReference type="ChEBI" id="CHEBI:15980"/>
        <dbReference type="ChEBI" id="CHEBI:29032"/>
        <dbReference type="ChEBI" id="CHEBI:30616"/>
        <dbReference type="ChEBI" id="CHEBI:33019"/>
        <dbReference type="ChEBI" id="CHEBI:57966"/>
        <dbReference type="ChEBI" id="CHEBI:456215"/>
        <dbReference type="EC" id="6.3.2.1"/>
    </reaction>
</comment>
<dbReference type="FunFam" id="3.40.50.620:FF:000013">
    <property type="entry name" value="Pantothenate synthetase"/>
    <property type="match status" value="1"/>
</dbReference>
<dbReference type="Pfam" id="PF02569">
    <property type="entry name" value="Pantoate_ligase"/>
    <property type="match status" value="1"/>
</dbReference>
<dbReference type="Proteomes" id="UP000035159">
    <property type="component" value="Chromosome"/>
</dbReference>
<keyword evidence="5 8" id="KW-0547">Nucleotide-binding</keyword>
<dbReference type="EC" id="6.3.2.1" evidence="8"/>
<dbReference type="KEGG" id="kpf:IX53_02890"/>
<dbReference type="InterPro" id="IPR004821">
    <property type="entry name" value="Cyt_trans-like"/>
</dbReference>
<dbReference type="STRING" id="1330330.IX53_02890"/>
<evidence type="ECO:0000256" key="6">
    <source>
        <dbReference type="ARBA" id="ARBA00022840"/>
    </source>
</evidence>
<sequence>MKVIRTIQEMRNIAVRLIHRNSTHGFVPTMGYLHEGHLSLVKKAKKDNEVVTVSIFVNPTQFGPNEDYQKYPRDEKHDLSLLEKLDVDYVFIPDVREMYHHDHSTYVFVEKLTEGLCGERRPGHFRGVTTVVAKLFNIVMPTRAYFGQKDAQQFRVIRRMVRDLNIHVELIEMPIIREPDGLAMSSRNIYLSPQERLQATFIYKALQKGKELIDEGVFDTRTIKEEMKQVLSSGELIRIDYVEIVDEENLIPLKDVRSATNKKVLLAVAAFLGKARLIDNVIVELD</sequence>
<feature type="binding site" evidence="8">
    <location>
        <position position="61"/>
    </location>
    <ligand>
        <name>beta-alanine</name>
        <dbReference type="ChEBI" id="CHEBI:57966"/>
    </ligand>
</feature>
<dbReference type="SUPFAM" id="SSF52374">
    <property type="entry name" value="Nucleotidylyl transferase"/>
    <property type="match status" value="1"/>
</dbReference>
<accession>A0A0G2ZA42</accession>
<comment type="function">
    <text evidence="8">Catalyzes the condensation of pantoate with beta-alanine in an ATP-dependent reaction via a pantoyl-adenylate intermediate.</text>
</comment>
<reference evidence="9 10" key="1">
    <citation type="submission" date="2015-04" db="EMBL/GenBank/DDBJ databases">
        <title>Complete Genome Sequence of Kosmotoga pacifica SLHLJ1.</title>
        <authorList>
            <person name="Jiang L.J."/>
            <person name="Shao Z.Z."/>
            <person name="Jebbar M."/>
        </authorList>
    </citation>
    <scope>NUCLEOTIDE SEQUENCE [LARGE SCALE GENOMIC DNA]</scope>
    <source>
        <strain evidence="9 10">SLHLJ1</strain>
    </source>
</reference>
<feature type="binding site" evidence="8">
    <location>
        <begin position="184"/>
        <end position="187"/>
    </location>
    <ligand>
        <name>ATP</name>
        <dbReference type="ChEBI" id="CHEBI:30616"/>
    </ligand>
</feature>
<evidence type="ECO:0000256" key="7">
    <source>
        <dbReference type="ARBA" id="ARBA00048258"/>
    </source>
</evidence>
<dbReference type="PANTHER" id="PTHR21299:SF1">
    <property type="entry name" value="PANTOATE--BETA-ALANINE LIGASE"/>
    <property type="match status" value="1"/>
</dbReference>
<evidence type="ECO:0000256" key="2">
    <source>
        <dbReference type="ARBA" id="ARBA00009256"/>
    </source>
</evidence>
<feature type="binding site" evidence="8">
    <location>
        <position position="153"/>
    </location>
    <ligand>
        <name>(R)-pantoate</name>
        <dbReference type="ChEBI" id="CHEBI:15980"/>
    </ligand>
</feature>
<comment type="subcellular location">
    <subcellularLocation>
        <location evidence="8">Cytoplasm</location>
    </subcellularLocation>
</comment>
<dbReference type="GO" id="GO:0004592">
    <property type="term" value="F:pantoate-beta-alanine ligase activity"/>
    <property type="evidence" value="ECO:0007669"/>
    <property type="project" value="UniProtKB-UniRule"/>
</dbReference>
<dbReference type="NCBIfam" id="TIGR00125">
    <property type="entry name" value="cyt_tran_rel"/>
    <property type="match status" value="1"/>
</dbReference>
<evidence type="ECO:0000256" key="3">
    <source>
        <dbReference type="ARBA" id="ARBA00022598"/>
    </source>
</evidence>
<name>A0A0G2ZA42_9BACT</name>
<dbReference type="Gene3D" id="3.40.50.620">
    <property type="entry name" value="HUPs"/>
    <property type="match status" value="1"/>
</dbReference>
<feature type="binding site" evidence="8">
    <location>
        <begin position="147"/>
        <end position="150"/>
    </location>
    <ligand>
        <name>ATP</name>
        <dbReference type="ChEBI" id="CHEBI:30616"/>
    </ligand>
</feature>
<comment type="miscellaneous">
    <text evidence="8">The reaction proceeds by a bi uni uni bi ping pong mechanism.</text>
</comment>
<keyword evidence="4 8" id="KW-0566">Pantothenate biosynthesis</keyword>